<accession>A0A8J4D9N8</accession>
<evidence type="ECO:0000313" key="5">
    <source>
        <dbReference type="Proteomes" id="UP000747110"/>
    </source>
</evidence>
<dbReference type="SUPFAM" id="SSF47473">
    <property type="entry name" value="EF-hand"/>
    <property type="match status" value="1"/>
</dbReference>
<dbReference type="Gene3D" id="1.10.238.10">
    <property type="entry name" value="EF-hand"/>
    <property type="match status" value="1"/>
</dbReference>
<reference evidence="3" key="1">
    <citation type="journal article" date="2021" name="Proc. Natl. Acad. Sci. U.S.A.">
        <title>Three genomes in the algal genus Volvox reveal the fate of a haploid sex-determining region after a transition to homothallism.</title>
        <authorList>
            <person name="Yamamoto K."/>
            <person name="Hamaji T."/>
            <person name="Kawai-Toyooka H."/>
            <person name="Matsuzaki R."/>
            <person name="Takahashi F."/>
            <person name="Nishimura Y."/>
            <person name="Kawachi M."/>
            <person name="Noguchi H."/>
            <person name="Minakuchi Y."/>
            <person name="Umen J.G."/>
            <person name="Toyoda A."/>
            <person name="Nozaki H."/>
        </authorList>
    </citation>
    <scope>NUCLEOTIDE SEQUENCE</scope>
    <source>
        <strain evidence="3">NIES-3785</strain>
        <strain evidence="2">NIES-3786</strain>
    </source>
</reference>
<comment type="caution">
    <text evidence="3">The sequence shown here is derived from an EMBL/GenBank/DDBJ whole genome shotgun (WGS) entry which is preliminary data.</text>
</comment>
<dbReference type="Proteomes" id="UP000722791">
    <property type="component" value="Unassembled WGS sequence"/>
</dbReference>
<evidence type="ECO:0000256" key="1">
    <source>
        <dbReference type="SAM" id="MobiDB-lite"/>
    </source>
</evidence>
<name>A0A8J4D9N8_9CHLO</name>
<dbReference type="AlphaFoldDB" id="A0A8J4D9N8"/>
<dbReference type="EMBL" id="BNCP01000002">
    <property type="protein sequence ID" value="GIL70753.1"/>
    <property type="molecule type" value="Genomic_DNA"/>
</dbReference>
<dbReference type="EMBL" id="BNCQ01000005">
    <property type="protein sequence ID" value="GIL98478.1"/>
    <property type="molecule type" value="Genomic_DNA"/>
</dbReference>
<feature type="region of interest" description="Disordered" evidence="1">
    <location>
        <begin position="107"/>
        <end position="132"/>
    </location>
</feature>
<evidence type="ECO:0000313" key="4">
    <source>
        <dbReference type="Proteomes" id="UP000722791"/>
    </source>
</evidence>
<organism evidence="3 4">
    <name type="scientific">Volvox reticuliferus</name>
    <dbReference type="NCBI Taxonomy" id="1737510"/>
    <lineage>
        <taxon>Eukaryota</taxon>
        <taxon>Viridiplantae</taxon>
        <taxon>Chlorophyta</taxon>
        <taxon>core chlorophytes</taxon>
        <taxon>Chlorophyceae</taxon>
        <taxon>CS clade</taxon>
        <taxon>Chlamydomonadales</taxon>
        <taxon>Volvocaceae</taxon>
        <taxon>Volvox</taxon>
    </lineage>
</organism>
<evidence type="ECO:0000313" key="3">
    <source>
        <dbReference type="EMBL" id="GIL98478.1"/>
    </source>
</evidence>
<keyword evidence="5" id="KW-1185">Reference proteome</keyword>
<dbReference type="OrthoDB" id="531060at2759"/>
<protein>
    <recommendedName>
        <fullName evidence="6">EF-hand domain-containing protein</fullName>
    </recommendedName>
</protein>
<sequence length="150" mass="16484">MPELIQAVHDKVRNFVRNSEQFKRVCESTFDSVDYRSAGRVSLDEAASCVEALFGELERACKEYGIVLDPLTSDNVRAIFRECDYDSNATLDRVEFQVRSRHAGGHCGVGPGQSGGAAAARGGPHRITLARPPTHTHCGAIPRYCGRVRH</sequence>
<evidence type="ECO:0008006" key="6">
    <source>
        <dbReference type="Google" id="ProtNLM"/>
    </source>
</evidence>
<dbReference type="InterPro" id="IPR011992">
    <property type="entry name" value="EF-hand-dom_pair"/>
</dbReference>
<dbReference type="Proteomes" id="UP000747110">
    <property type="component" value="Unassembled WGS sequence"/>
</dbReference>
<gene>
    <name evidence="2" type="ORF">Vretifemale_1463</name>
    <name evidence="3" type="ORF">Vretimale_3804</name>
</gene>
<evidence type="ECO:0000313" key="2">
    <source>
        <dbReference type="EMBL" id="GIL70753.1"/>
    </source>
</evidence>
<proteinExistence type="predicted"/>